<dbReference type="InterPro" id="IPR042070">
    <property type="entry name" value="PucR_C-HTH_sf"/>
</dbReference>
<dbReference type="EMBL" id="JAFREL020000001">
    <property type="protein sequence ID" value="MEO1769593.1"/>
    <property type="molecule type" value="Genomic_DNA"/>
</dbReference>
<feature type="domain" description="PucR C-terminal helix-turn-helix" evidence="1">
    <location>
        <begin position="292"/>
        <end position="331"/>
    </location>
</feature>
<dbReference type="RefSeq" id="WP_207700593.1">
    <property type="nucleotide sequence ID" value="NZ_JAFREL020000001.1"/>
</dbReference>
<dbReference type="InterPro" id="IPR025736">
    <property type="entry name" value="PucR_C-HTH_dom"/>
</dbReference>
<dbReference type="InterPro" id="IPR009057">
    <property type="entry name" value="Homeodomain-like_sf"/>
</dbReference>
<dbReference type="Proteomes" id="UP000664357">
    <property type="component" value="Unassembled WGS sequence"/>
</dbReference>
<keyword evidence="3" id="KW-1185">Reference proteome</keyword>
<comment type="caution">
    <text evidence="2">The sequence shown here is derived from an EMBL/GenBank/DDBJ whole genome shotgun (WGS) entry which is preliminary data.</text>
</comment>
<protein>
    <recommendedName>
        <fullName evidence="1">PucR C-terminal helix-turn-helix domain-containing protein</fullName>
    </recommendedName>
</protein>
<organism evidence="2 3">
    <name type="scientific">Candidatus Enterococcus ferrettii</name>
    <dbReference type="NCBI Taxonomy" id="2815324"/>
    <lineage>
        <taxon>Bacteria</taxon>
        <taxon>Bacillati</taxon>
        <taxon>Bacillota</taxon>
        <taxon>Bacilli</taxon>
        <taxon>Lactobacillales</taxon>
        <taxon>Enterococcaceae</taxon>
        <taxon>Enterococcus</taxon>
    </lineage>
</organism>
<gene>
    <name evidence="2" type="ORF">JZO67_001544</name>
</gene>
<accession>A0ABV0EPT9</accession>
<dbReference type="Gene3D" id="1.10.10.2840">
    <property type="entry name" value="PucR C-terminal helix-turn-helix domain"/>
    <property type="match status" value="1"/>
</dbReference>
<proteinExistence type="predicted"/>
<sequence>MKLDQIFREFIHVVQENPDYVIGLLNEKGKIVFCSFEEKIGDQVAINETNPSIRIYEILVSNKKYGYLWINGPEQAINVVGNILFDSLKTRIQYELNQQSAKESLSVDDQLIKEFLREERTNYRYTEDLMKKIKFDSTLPRIPICIINEEGFDNEEITGLKYKINDRSTIYSLLNTRYLLIFKSIPKKIAERKVLDYVETFINELIEWGLSDCYYAVGSIQSDTDLYNFSYNNCLWLKENVSMEKDQPIYFEDNLFSYFASKSSRRITSNVFDYYKRKADQIDVDEFIQVIEQLHLNDFSVKKTAEKLFLHKNTLLYKIKRYEEIFHLDIRGSFQGKLLVYFLADFFKNDKSRKQVGEK</sequence>
<evidence type="ECO:0000259" key="1">
    <source>
        <dbReference type="Pfam" id="PF13556"/>
    </source>
</evidence>
<reference evidence="2 3" key="1">
    <citation type="submission" date="2024-02" db="EMBL/GenBank/DDBJ databases">
        <title>The Genome Sequence of Enterococcus sp. DIV0159.</title>
        <authorList>
            <person name="Earl A."/>
            <person name="Manson A."/>
            <person name="Gilmore M."/>
            <person name="Sanders J."/>
            <person name="Shea T."/>
            <person name="Howe W."/>
            <person name="Livny J."/>
            <person name="Cuomo C."/>
            <person name="Neafsey D."/>
            <person name="Birren B."/>
        </authorList>
    </citation>
    <scope>NUCLEOTIDE SEQUENCE [LARGE SCALE GENOMIC DNA]</scope>
    <source>
        <strain evidence="2 3">665A</strain>
    </source>
</reference>
<dbReference type="Pfam" id="PF13556">
    <property type="entry name" value="HTH_30"/>
    <property type="match status" value="1"/>
</dbReference>
<evidence type="ECO:0000313" key="3">
    <source>
        <dbReference type="Proteomes" id="UP000664357"/>
    </source>
</evidence>
<dbReference type="SUPFAM" id="SSF46689">
    <property type="entry name" value="Homeodomain-like"/>
    <property type="match status" value="1"/>
</dbReference>
<name>A0ABV0EPT9_9ENTE</name>
<evidence type="ECO:0000313" key="2">
    <source>
        <dbReference type="EMBL" id="MEO1769593.1"/>
    </source>
</evidence>